<dbReference type="EMBL" id="CAMPGE010020245">
    <property type="protein sequence ID" value="CAI2378513.1"/>
    <property type="molecule type" value="Genomic_DNA"/>
</dbReference>
<dbReference type="PANTHER" id="PTHR11607:SF3">
    <property type="entry name" value="LYSOSOMAL ALPHA-MANNOSIDASE"/>
    <property type="match status" value="1"/>
</dbReference>
<dbReference type="PANTHER" id="PTHR11607">
    <property type="entry name" value="ALPHA-MANNOSIDASE"/>
    <property type="match status" value="1"/>
</dbReference>
<dbReference type="InterPro" id="IPR011013">
    <property type="entry name" value="Gal_mutarotase_sf_dom"/>
</dbReference>
<dbReference type="GO" id="GO:0030246">
    <property type="term" value="F:carbohydrate binding"/>
    <property type="evidence" value="ECO:0007669"/>
    <property type="project" value="InterPro"/>
</dbReference>
<keyword evidence="7" id="KW-0732">Signal</keyword>
<dbReference type="GO" id="GO:0046872">
    <property type="term" value="F:metal ion binding"/>
    <property type="evidence" value="ECO:0007669"/>
    <property type="project" value="UniProtKB-KW"/>
</dbReference>
<evidence type="ECO:0000256" key="4">
    <source>
        <dbReference type="ARBA" id="ARBA00022801"/>
    </source>
</evidence>
<evidence type="ECO:0000256" key="1">
    <source>
        <dbReference type="ARBA" id="ARBA00001947"/>
    </source>
</evidence>
<dbReference type="GO" id="GO:0006013">
    <property type="term" value="P:mannose metabolic process"/>
    <property type="evidence" value="ECO:0007669"/>
    <property type="project" value="InterPro"/>
</dbReference>
<dbReference type="SUPFAM" id="SSF88688">
    <property type="entry name" value="Families 57/38 glycoside transferase middle domain"/>
    <property type="match status" value="1"/>
</dbReference>
<dbReference type="InterPro" id="IPR027291">
    <property type="entry name" value="Glyco_hydro_38_N_sf"/>
</dbReference>
<keyword evidence="10" id="KW-1185">Reference proteome</keyword>
<dbReference type="Proteomes" id="UP001295684">
    <property type="component" value="Unassembled WGS sequence"/>
</dbReference>
<dbReference type="SUPFAM" id="SSF74650">
    <property type="entry name" value="Galactose mutarotase-like"/>
    <property type="match status" value="1"/>
</dbReference>
<comment type="cofactor">
    <cofactor evidence="1">
        <name>Zn(2+)</name>
        <dbReference type="ChEBI" id="CHEBI:29105"/>
    </cofactor>
</comment>
<name>A0AAD1XTA1_EUPCR</name>
<dbReference type="InterPro" id="IPR028995">
    <property type="entry name" value="Glyco_hydro_57/38_cen_sf"/>
</dbReference>
<evidence type="ECO:0000256" key="7">
    <source>
        <dbReference type="SAM" id="SignalP"/>
    </source>
</evidence>
<feature type="signal peptide" evidence="7">
    <location>
        <begin position="1"/>
        <end position="19"/>
    </location>
</feature>
<evidence type="ECO:0000256" key="6">
    <source>
        <dbReference type="ARBA" id="ARBA00023295"/>
    </source>
</evidence>
<protein>
    <recommendedName>
        <fullName evidence="8">Glycoside hydrolase family 38 N-terminal domain-containing protein</fullName>
    </recommendedName>
</protein>
<feature type="domain" description="Glycoside hydrolase family 38 N-terminal" evidence="8">
    <location>
        <begin position="34"/>
        <end position="335"/>
    </location>
</feature>
<dbReference type="InterPro" id="IPR000602">
    <property type="entry name" value="Glyco_hydro_38_N"/>
</dbReference>
<evidence type="ECO:0000256" key="3">
    <source>
        <dbReference type="ARBA" id="ARBA00022723"/>
    </source>
</evidence>
<dbReference type="Gene3D" id="1.20.1270.50">
    <property type="entry name" value="Glycoside hydrolase family 38, central domain"/>
    <property type="match status" value="1"/>
</dbReference>
<dbReference type="Gene3D" id="3.20.110.10">
    <property type="entry name" value="Glycoside hydrolase 38, N terminal domain"/>
    <property type="match status" value="1"/>
</dbReference>
<gene>
    <name evidence="9" type="ORF">ECRASSUSDP1_LOCUS19910</name>
</gene>
<dbReference type="GO" id="GO:0004559">
    <property type="term" value="F:alpha-mannosidase activity"/>
    <property type="evidence" value="ECO:0007669"/>
    <property type="project" value="InterPro"/>
</dbReference>
<dbReference type="SUPFAM" id="SSF88713">
    <property type="entry name" value="Glycoside hydrolase/deacetylase"/>
    <property type="match status" value="1"/>
</dbReference>
<feature type="chain" id="PRO_5042015246" description="Glycoside hydrolase family 38 N-terminal domain-containing protein" evidence="7">
    <location>
        <begin position="20"/>
        <end position="1036"/>
    </location>
</feature>
<evidence type="ECO:0000259" key="8">
    <source>
        <dbReference type="Pfam" id="PF01074"/>
    </source>
</evidence>
<keyword evidence="5" id="KW-0862">Zinc</keyword>
<keyword evidence="3" id="KW-0479">Metal-binding</keyword>
<organism evidence="9 10">
    <name type="scientific">Euplotes crassus</name>
    <dbReference type="NCBI Taxonomy" id="5936"/>
    <lineage>
        <taxon>Eukaryota</taxon>
        <taxon>Sar</taxon>
        <taxon>Alveolata</taxon>
        <taxon>Ciliophora</taxon>
        <taxon>Intramacronucleata</taxon>
        <taxon>Spirotrichea</taxon>
        <taxon>Hypotrichia</taxon>
        <taxon>Euplotida</taxon>
        <taxon>Euplotidae</taxon>
        <taxon>Moneuplotes</taxon>
    </lineage>
</organism>
<evidence type="ECO:0000256" key="2">
    <source>
        <dbReference type="ARBA" id="ARBA00009792"/>
    </source>
</evidence>
<dbReference type="Pfam" id="PF01074">
    <property type="entry name" value="Glyco_hydro_38N"/>
    <property type="match status" value="1"/>
</dbReference>
<dbReference type="Gene3D" id="2.70.98.30">
    <property type="entry name" value="Golgi alpha-mannosidase II, domain 4"/>
    <property type="match status" value="1"/>
</dbReference>
<sequence>MKKIILLVLLAVCIGTSLAIKEGTIDDVDKIIFYALPHSHTDAGWYWTYNYYYNLAKRILNSVTDYMEHHDEARFTWSDHSFFRKWFNEEVKGKGEKESKVRDLIQKGHLDLINGGLVQNDEASPHMKETFTNLEEGLKFLFEEFGIRPDSYWQLDPFGFSSVSPEIYKSFGIDKVVLNRMSDAYKDVLRKNQDLDFIWQGDGEEEIWTHTLHGHYGIDNNFYFDRRWGASNKCPNPLDKRCVKKLVEELIHQGMKVHNRTGYVMQLLGNDFFFTDAQYSFDYINGMKTSLKKYGPHFLKGKPVEFRFATLTEYLKEMEHLRYEIGRYRGDFFVYTQYHEGNYHDHHWGGYFFSRPMFKWMVRDSMSRERLLHSMIATMNFLSFSKETHVNRDELNKAYHTLLNVKEFNPVLLHHDAITGTHGRTVNNDYKKILQNLHKNMDTATNQLIYSLQSPKDLKNNRREKPSHEPNKYFTIVMHNPSFYTRNEIINVTLPSDHWSFINTDHPIAEIMDSYKLDGERFTQDTREFTLWIKVSIPPFGHENIPIEKHENRDQCRRAGRCIPKIKTENLGTISSDLTLSNSHASIGLGKNTLEIKHFTDKDTGQKMQVNEALYKYDAQSTHSCIYMFKPTRHATEIHLNQQQYLKYNGSLVTGYQVYGQDNDIHFDKTVLLKENDSALHVVSRNNIRQGRNKEISIRYQGYEANEFYSGDSMAYINRKFIDLETAKARNLTRQGSRSDTDLLGLNTYPIVDGFVSKNGGYIGFSPSQSAGVNLLSDSAFEFLIARSIMNINQEKGLPERLDDHLTTHFNYKVFMAKNLEKIHNKSHVYGDQMVDPIFVIKNDGQKVIEIPKISFDETENVGIDVISFRNFDYTSPIRSPGMIRLRNRSHKPIRLNPILFSYEEANSTRGHIAIMSGTRYGYSHAETLKNLNYEQKVSKRWNVKDDHNVLKGYRDDFVTIENKLREIHGNQTLAGLALYDKVLQPSEISHFMLYYGEFDKTDEKQKIIGNHLERISKEEELREKAYERGKKSDLG</sequence>
<dbReference type="InterPro" id="IPR050843">
    <property type="entry name" value="Glycosyl_Hydrlase_38"/>
</dbReference>
<dbReference type="InterPro" id="IPR011330">
    <property type="entry name" value="Glyco_hydro/deAcase_b/a-brl"/>
</dbReference>
<keyword evidence="4" id="KW-0378">Hydrolase</keyword>
<evidence type="ECO:0000256" key="5">
    <source>
        <dbReference type="ARBA" id="ARBA00022833"/>
    </source>
</evidence>
<evidence type="ECO:0000313" key="9">
    <source>
        <dbReference type="EMBL" id="CAI2378513.1"/>
    </source>
</evidence>
<comment type="caution">
    <text evidence="9">The sequence shown here is derived from an EMBL/GenBank/DDBJ whole genome shotgun (WGS) entry which is preliminary data.</text>
</comment>
<comment type="similarity">
    <text evidence="2">Belongs to the glycosyl hydrolase 38 family.</text>
</comment>
<proteinExistence type="inferred from homology"/>
<accession>A0AAD1XTA1</accession>
<reference evidence="9" key="1">
    <citation type="submission" date="2023-07" db="EMBL/GenBank/DDBJ databases">
        <authorList>
            <consortium name="AG Swart"/>
            <person name="Singh M."/>
            <person name="Singh A."/>
            <person name="Seah K."/>
            <person name="Emmerich C."/>
        </authorList>
    </citation>
    <scope>NUCLEOTIDE SEQUENCE</scope>
    <source>
        <strain evidence="9">DP1</strain>
    </source>
</reference>
<evidence type="ECO:0000313" key="10">
    <source>
        <dbReference type="Proteomes" id="UP001295684"/>
    </source>
</evidence>
<dbReference type="AlphaFoldDB" id="A0AAD1XTA1"/>
<dbReference type="InterPro" id="IPR037094">
    <property type="entry name" value="Glyco_hydro_38_cen_sf"/>
</dbReference>
<keyword evidence="6" id="KW-0326">Glycosidase</keyword>